<feature type="domain" description="Major facilitator superfamily (MFS) profile" evidence="8">
    <location>
        <begin position="223"/>
        <end position="403"/>
    </location>
</feature>
<dbReference type="PANTHER" id="PTHR42688:SF1">
    <property type="entry name" value="BLR5212 PROTEIN"/>
    <property type="match status" value="1"/>
</dbReference>
<evidence type="ECO:0000256" key="7">
    <source>
        <dbReference type="SAM" id="Phobius"/>
    </source>
</evidence>
<organism evidence="9 10">
    <name type="scientific">Acetanaerobacterium elongatum</name>
    <dbReference type="NCBI Taxonomy" id="258515"/>
    <lineage>
        <taxon>Bacteria</taxon>
        <taxon>Bacillati</taxon>
        <taxon>Bacillota</taxon>
        <taxon>Clostridia</taxon>
        <taxon>Eubacteriales</taxon>
        <taxon>Oscillospiraceae</taxon>
        <taxon>Acetanaerobacterium</taxon>
    </lineage>
</organism>
<evidence type="ECO:0000256" key="3">
    <source>
        <dbReference type="ARBA" id="ARBA00022475"/>
    </source>
</evidence>
<keyword evidence="10" id="KW-1185">Reference proteome</keyword>
<dbReference type="GO" id="GO:0005886">
    <property type="term" value="C:plasma membrane"/>
    <property type="evidence" value="ECO:0007669"/>
    <property type="project" value="UniProtKB-SubCell"/>
</dbReference>
<feature type="transmembrane region" description="Helical" evidence="7">
    <location>
        <begin position="172"/>
        <end position="197"/>
    </location>
</feature>
<accession>A0A1H0C153</accession>
<keyword evidence="3" id="KW-1003">Cell membrane</keyword>
<keyword evidence="5 7" id="KW-1133">Transmembrane helix</keyword>
<feature type="transmembrane region" description="Helical" evidence="7">
    <location>
        <begin position="374"/>
        <end position="393"/>
    </location>
</feature>
<dbReference type="Gene3D" id="1.20.1250.20">
    <property type="entry name" value="MFS general substrate transporter like domains"/>
    <property type="match status" value="2"/>
</dbReference>
<keyword evidence="6 7" id="KW-0472">Membrane</keyword>
<sequence length="403" mass="43859">MQKKDALKRAAFSFVLLMGIVSLFSDMTHEGAASIMGAYLSLGGASAAAIGFVSGLGECIGYSLRLVTGYITDKTKHYWAMTVAGYVVDCIAIPALALVPKGGWIWACALIVIQRMGKAVKKPAKDTLLSFAASQTGTGKSFAIQEFLDQIGAFLGPVLLFVVMLLKQREDLYNAYTICFAILGIPAVVTIVLLLVAMRHFPEPEKFEPPAKASAPAFRMNRSFIFYIVAISLFGAGFLDFSIITMHTVKTGLVSENALSLLYAGAMAVDAFAALFFGWLFDKKGIRVLMLSTLVAMPFGIFIFMFTSRWALYLGVALWGIGMGAQESILKAAVTEIVPKQNRSSGFGIFQTAFGVCWFLGSWLMGALYDVSPAWMVAFSVIMQIIAIPFFWLSDRTHGFQTK</sequence>
<feature type="transmembrane region" description="Helical" evidence="7">
    <location>
        <begin position="78"/>
        <end position="97"/>
    </location>
</feature>
<dbReference type="CDD" id="cd17370">
    <property type="entry name" value="MFS_MJ1317_like"/>
    <property type="match status" value="1"/>
</dbReference>
<dbReference type="OrthoDB" id="9803985at2"/>
<dbReference type="AlphaFoldDB" id="A0A1H0C153"/>
<feature type="transmembrane region" description="Helical" evidence="7">
    <location>
        <begin position="261"/>
        <end position="281"/>
    </location>
</feature>
<reference evidence="9 10" key="1">
    <citation type="submission" date="2016-10" db="EMBL/GenBank/DDBJ databases">
        <authorList>
            <person name="de Groot N.N."/>
        </authorList>
    </citation>
    <scope>NUCLEOTIDE SEQUENCE [LARGE SCALE GENOMIC DNA]</scope>
    <source>
        <strain evidence="9 10">CGMCC 1.5012</strain>
    </source>
</reference>
<dbReference type="Proteomes" id="UP000199182">
    <property type="component" value="Unassembled WGS sequence"/>
</dbReference>
<feature type="transmembrane region" description="Helical" evidence="7">
    <location>
        <begin position="312"/>
        <end position="334"/>
    </location>
</feature>
<evidence type="ECO:0000256" key="5">
    <source>
        <dbReference type="ARBA" id="ARBA00022989"/>
    </source>
</evidence>
<name>A0A1H0C153_9FIRM</name>
<feature type="transmembrane region" description="Helical" evidence="7">
    <location>
        <begin position="35"/>
        <end position="57"/>
    </location>
</feature>
<dbReference type="InterPro" id="IPR020846">
    <property type="entry name" value="MFS_dom"/>
</dbReference>
<evidence type="ECO:0000313" key="10">
    <source>
        <dbReference type="Proteomes" id="UP000199182"/>
    </source>
</evidence>
<protein>
    <submittedName>
        <fullName evidence="9">Major Facilitator Superfamily protein</fullName>
    </submittedName>
</protein>
<dbReference type="InterPro" id="IPR052425">
    <property type="entry name" value="Uncharacterized_MFS-type"/>
</dbReference>
<evidence type="ECO:0000256" key="2">
    <source>
        <dbReference type="ARBA" id="ARBA00022448"/>
    </source>
</evidence>
<evidence type="ECO:0000256" key="1">
    <source>
        <dbReference type="ARBA" id="ARBA00004651"/>
    </source>
</evidence>
<evidence type="ECO:0000313" key="9">
    <source>
        <dbReference type="EMBL" id="SDN51572.1"/>
    </source>
</evidence>
<proteinExistence type="predicted"/>
<dbReference type="RefSeq" id="WP_092640887.1">
    <property type="nucleotide sequence ID" value="NZ_FNID01000021.1"/>
</dbReference>
<feature type="transmembrane region" description="Helical" evidence="7">
    <location>
        <begin position="147"/>
        <end position="166"/>
    </location>
</feature>
<comment type="subcellular location">
    <subcellularLocation>
        <location evidence="1">Cell membrane</location>
        <topology evidence="1">Multi-pass membrane protein</topology>
    </subcellularLocation>
</comment>
<keyword evidence="4 7" id="KW-0812">Transmembrane</keyword>
<dbReference type="PROSITE" id="PS50850">
    <property type="entry name" value="MFS"/>
    <property type="match status" value="1"/>
</dbReference>
<feature type="transmembrane region" description="Helical" evidence="7">
    <location>
        <begin position="224"/>
        <end position="249"/>
    </location>
</feature>
<keyword evidence="2" id="KW-0813">Transport</keyword>
<gene>
    <name evidence="9" type="ORF">SAMN05192585_12136</name>
</gene>
<dbReference type="GO" id="GO:0022857">
    <property type="term" value="F:transmembrane transporter activity"/>
    <property type="evidence" value="ECO:0007669"/>
    <property type="project" value="InterPro"/>
</dbReference>
<dbReference type="EMBL" id="FNID01000021">
    <property type="protein sequence ID" value="SDN51572.1"/>
    <property type="molecule type" value="Genomic_DNA"/>
</dbReference>
<dbReference type="InterPro" id="IPR036259">
    <property type="entry name" value="MFS_trans_sf"/>
</dbReference>
<dbReference type="STRING" id="258515.SAMN05192585_12136"/>
<dbReference type="Pfam" id="PF07690">
    <property type="entry name" value="MFS_1"/>
    <property type="match status" value="1"/>
</dbReference>
<evidence type="ECO:0000259" key="8">
    <source>
        <dbReference type="PROSITE" id="PS50850"/>
    </source>
</evidence>
<dbReference type="SUPFAM" id="SSF103473">
    <property type="entry name" value="MFS general substrate transporter"/>
    <property type="match status" value="1"/>
</dbReference>
<evidence type="ECO:0000256" key="6">
    <source>
        <dbReference type="ARBA" id="ARBA00023136"/>
    </source>
</evidence>
<dbReference type="InterPro" id="IPR011701">
    <property type="entry name" value="MFS"/>
</dbReference>
<evidence type="ECO:0000256" key="4">
    <source>
        <dbReference type="ARBA" id="ARBA00022692"/>
    </source>
</evidence>
<feature type="transmembrane region" description="Helical" evidence="7">
    <location>
        <begin position="346"/>
        <end position="368"/>
    </location>
</feature>
<dbReference type="PANTHER" id="PTHR42688">
    <property type="entry name" value="CONSERVED PROTEIN"/>
    <property type="match status" value="1"/>
</dbReference>